<organism evidence="1 2">
    <name type="scientific">Nephila pilipes</name>
    <name type="common">Giant wood spider</name>
    <name type="synonym">Nephila maculata</name>
    <dbReference type="NCBI Taxonomy" id="299642"/>
    <lineage>
        <taxon>Eukaryota</taxon>
        <taxon>Metazoa</taxon>
        <taxon>Ecdysozoa</taxon>
        <taxon>Arthropoda</taxon>
        <taxon>Chelicerata</taxon>
        <taxon>Arachnida</taxon>
        <taxon>Araneae</taxon>
        <taxon>Araneomorphae</taxon>
        <taxon>Entelegynae</taxon>
        <taxon>Araneoidea</taxon>
        <taxon>Nephilidae</taxon>
        <taxon>Nephila</taxon>
    </lineage>
</organism>
<comment type="caution">
    <text evidence="1">The sequence shown here is derived from an EMBL/GenBank/DDBJ whole genome shotgun (WGS) entry which is preliminary data.</text>
</comment>
<dbReference type="AlphaFoldDB" id="A0A8X6U066"/>
<evidence type="ECO:0000313" key="2">
    <source>
        <dbReference type="Proteomes" id="UP000887013"/>
    </source>
</evidence>
<name>A0A8X6U066_NEPPI</name>
<dbReference type="Proteomes" id="UP000887013">
    <property type="component" value="Unassembled WGS sequence"/>
</dbReference>
<evidence type="ECO:0000313" key="1">
    <source>
        <dbReference type="EMBL" id="GFT64731.1"/>
    </source>
</evidence>
<feature type="non-terminal residue" evidence="1">
    <location>
        <position position="1"/>
    </location>
</feature>
<reference evidence="1" key="1">
    <citation type="submission" date="2020-08" db="EMBL/GenBank/DDBJ databases">
        <title>Multicomponent nature underlies the extraordinary mechanical properties of spider dragline silk.</title>
        <authorList>
            <person name="Kono N."/>
            <person name="Nakamura H."/>
            <person name="Mori M."/>
            <person name="Yoshida Y."/>
            <person name="Ohtoshi R."/>
            <person name="Malay A.D."/>
            <person name="Moran D.A.P."/>
            <person name="Tomita M."/>
            <person name="Numata K."/>
            <person name="Arakawa K."/>
        </authorList>
    </citation>
    <scope>NUCLEOTIDE SEQUENCE</scope>
</reference>
<protein>
    <submittedName>
        <fullName evidence="1">Uncharacterized protein</fullName>
    </submittedName>
</protein>
<gene>
    <name evidence="1" type="ORF">NPIL_630271</name>
</gene>
<proteinExistence type="predicted"/>
<sequence length="38" mass="4354">KSESLKTFIRNCTGNGVRDLMLDQKYPKPPCELINTDQ</sequence>
<accession>A0A8X6U066</accession>
<dbReference type="EMBL" id="BMAW01019666">
    <property type="protein sequence ID" value="GFT64731.1"/>
    <property type="molecule type" value="Genomic_DNA"/>
</dbReference>
<keyword evidence="2" id="KW-1185">Reference proteome</keyword>